<keyword evidence="1" id="KW-1133">Transmembrane helix</keyword>
<feature type="transmembrane region" description="Helical" evidence="1">
    <location>
        <begin position="6"/>
        <end position="25"/>
    </location>
</feature>
<evidence type="ECO:0000313" key="2">
    <source>
        <dbReference type="EMBL" id="OIQ86789.1"/>
    </source>
</evidence>
<dbReference type="EMBL" id="MLJW01000458">
    <property type="protein sequence ID" value="OIQ86789.1"/>
    <property type="molecule type" value="Genomic_DNA"/>
</dbReference>
<keyword evidence="1" id="KW-0812">Transmembrane</keyword>
<name>A0A1J5RF85_9ZZZZ</name>
<feature type="transmembrane region" description="Helical" evidence="1">
    <location>
        <begin position="77"/>
        <end position="97"/>
    </location>
</feature>
<sequence length="103" mass="11593">MVVLGALILCLCAVVFLWYGFEIRYRDRFELIDRFTSRRLRDRASWARLCGLLQMLLGAALLATALTSLLWPPLSRGLALAFIVGVLAAWGPLVTNLRNLEDD</sequence>
<comment type="caution">
    <text evidence="2">The sequence shown here is derived from an EMBL/GenBank/DDBJ whole genome shotgun (WGS) entry which is preliminary data.</text>
</comment>
<keyword evidence="1" id="KW-0472">Membrane</keyword>
<reference evidence="2" key="1">
    <citation type="submission" date="2016-10" db="EMBL/GenBank/DDBJ databases">
        <title>Sequence of Gallionella enrichment culture.</title>
        <authorList>
            <person name="Poehlein A."/>
            <person name="Muehling M."/>
            <person name="Daniel R."/>
        </authorList>
    </citation>
    <scope>NUCLEOTIDE SEQUENCE</scope>
</reference>
<organism evidence="2">
    <name type="scientific">mine drainage metagenome</name>
    <dbReference type="NCBI Taxonomy" id="410659"/>
    <lineage>
        <taxon>unclassified sequences</taxon>
        <taxon>metagenomes</taxon>
        <taxon>ecological metagenomes</taxon>
    </lineage>
</organism>
<protein>
    <submittedName>
        <fullName evidence="2">Uncharacterized protein</fullName>
    </submittedName>
</protein>
<dbReference type="AlphaFoldDB" id="A0A1J5RF85"/>
<proteinExistence type="predicted"/>
<evidence type="ECO:0000256" key="1">
    <source>
        <dbReference type="SAM" id="Phobius"/>
    </source>
</evidence>
<gene>
    <name evidence="2" type="ORF">GALL_313390</name>
</gene>
<accession>A0A1J5RF85</accession>
<feature type="transmembrane region" description="Helical" evidence="1">
    <location>
        <begin position="46"/>
        <end position="71"/>
    </location>
</feature>